<keyword evidence="2" id="KW-1185">Reference proteome</keyword>
<evidence type="ECO:0000313" key="1">
    <source>
        <dbReference type="EMBL" id="KAI8008696.1"/>
    </source>
</evidence>
<accession>A0ACC0HA06</accession>
<reference evidence="1 2" key="1">
    <citation type="journal article" date="2022" name="Plant J.">
        <title>Chromosome-level genome of Camellia lanceoleosa provides a valuable resource for understanding genome evolution and self-incompatibility.</title>
        <authorList>
            <person name="Gong W."/>
            <person name="Xiao S."/>
            <person name="Wang L."/>
            <person name="Liao Z."/>
            <person name="Chang Y."/>
            <person name="Mo W."/>
            <person name="Hu G."/>
            <person name="Li W."/>
            <person name="Zhao G."/>
            <person name="Zhu H."/>
            <person name="Hu X."/>
            <person name="Ji K."/>
            <person name="Xiang X."/>
            <person name="Song Q."/>
            <person name="Yuan D."/>
            <person name="Jin S."/>
            <person name="Zhang L."/>
        </authorList>
    </citation>
    <scope>NUCLEOTIDE SEQUENCE [LARGE SCALE GENOMIC DNA]</scope>
    <source>
        <strain evidence="1">SQ_2022a</strain>
    </source>
</reference>
<evidence type="ECO:0000313" key="2">
    <source>
        <dbReference type="Proteomes" id="UP001060215"/>
    </source>
</evidence>
<dbReference type="EMBL" id="CM045764">
    <property type="protein sequence ID" value="KAI8008696.1"/>
    <property type="molecule type" value="Genomic_DNA"/>
</dbReference>
<gene>
    <name evidence="1" type="ORF">LOK49_LG07G00127</name>
</gene>
<protein>
    <submittedName>
        <fullName evidence="1">Pentatricopeptide repeat-containing protein</fullName>
    </submittedName>
</protein>
<dbReference type="Proteomes" id="UP001060215">
    <property type="component" value="Chromosome 7"/>
</dbReference>
<comment type="caution">
    <text evidence="1">The sequence shown here is derived from an EMBL/GenBank/DDBJ whole genome shotgun (WGS) entry which is preliminary data.</text>
</comment>
<organism evidence="1 2">
    <name type="scientific">Camellia lanceoleosa</name>
    <dbReference type="NCBI Taxonomy" id="1840588"/>
    <lineage>
        <taxon>Eukaryota</taxon>
        <taxon>Viridiplantae</taxon>
        <taxon>Streptophyta</taxon>
        <taxon>Embryophyta</taxon>
        <taxon>Tracheophyta</taxon>
        <taxon>Spermatophyta</taxon>
        <taxon>Magnoliopsida</taxon>
        <taxon>eudicotyledons</taxon>
        <taxon>Gunneridae</taxon>
        <taxon>Pentapetalae</taxon>
        <taxon>asterids</taxon>
        <taxon>Ericales</taxon>
        <taxon>Theaceae</taxon>
        <taxon>Camellia</taxon>
    </lineage>
</organism>
<proteinExistence type="predicted"/>
<sequence length="158" mass="17626">MVLWGQELPLNAFSILVKALCASSSSIGTIVNLLEKMPKLTNLLDYETLNFLVQALCISKAFSCMGILGAKRSLFLHYLTTMTSMEHKPSNRCMRIIINCLYGDRELGKAMELGQEMKSRGWIYGSIIQNVMVKGLLAQGKLQEAMRFLEGMVQKGLS</sequence>
<name>A0ACC0HA06_9ERIC</name>